<organism evidence="1 2">
    <name type="scientific">Actinacidiphila acididurans</name>
    <dbReference type="NCBI Taxonomy" id="2784346"/>
    <lineage>
        <taxon>Bacteria</taxon>
        <taxon>Bacillati</taxon>
        <taxon>Actinomycetota</taxon>
        <taxon>Actinomycetes</taxon>
        <taxon>Kitasatosporales</taxon>
        <taxon>Streptomycetaceae</taxon>
        <taxon>Actinacidiphila</taxon>
    </lineage>
</organism>
<reference evidence="1 2" key="1">
    <citation type="submission" date="2021-01" db="EMBL/GenBank/DDBJ databases">
        <title>Streptomyces acididurans sp. nov., isolated from a peat swamp forest soil.</title>
        <authorList>
            <person name="Chantavorakit T."/>
            <person name="Duangmal K."/>
        </authorList>
    </citation>
    <scope>NUCLEOTIDE SEQUENCE [LARGE SCALE GENOMIC DNA]</scope>
    <source>
        <strain evidence="1 2">KK5PA1</strain>
    </source>
</reference>
<gene>
    <name evidence="1" type="ORF">ITX44_36850</name>
</gene>
<sequence>MAALHFNPPVSDLISLKEGVALLADTGHPVTYKQLAHQLRGVQRERRGLTDYYRASDVFVAHRDLVDRTLN</sequence>
<dbReference type="RefSeq" id="WP_205363666.1">
    <property type="nucleotide sequence ID" value="NZ_JADKYB010000030.1"/>
</dbReference>
<dbReference type="Proteomes" id="UP000749040">
    <property type="component" value="Unassembled WGS sequence"/>
</dbReference>
<proteinExistence type="predicted"/>
<protein>
    <submittedName>
        <fullName evidence="1">Uncharacterized protein</fullName>
    </submittedName>
</protein>
<keyword evidence="2" id="KW-1185">Reference proteome</keyword>
<accession>A0ABS2U357</accession>
<dbReference type="EMBL" id="JADKYB010000030">
    <property type="protein sequence ID" value="MBM9510033.1"/>
    <property type="molecule type" value="Genomic_DNA"/>
</dbReference>
<name>A0ABS2U357_9ACTN</name>
<evidence type="ECO:0000313" key="1">
    <source>
        <dbReference type="EMBL" id="MBM9510033.1"/>
    </source>
</evidence>
<evidence type="ECO:0000313" key="2">
    <source>
        <dbReference type="Proteomes" id="UP000749040"/>
    </source>
</evidence>
<comment type="caution">
    <text evidence="1">The sequence shown here is derived from an EMBL/GenBank/DDBJ whole genome shotgun (WGS) entry which is preliminary data.</text>
</comment>